<dbReference type="InterPro" id="IPR000182">
    <property type="entry name" value="GNAT_dom"/>
</dbReference>
<reference evidence="2 3" key="1">
    <citation type="submission" date="2020-08" db="EMBL/GenBank/DDBJ databases">
        <title>Sequencing the genomes of 1000 actinobacteria strains.</title>
        <authorList>
            <person name="Klenk H.-P."/>
        </authorList>
    </citation>
    <scope>NUCLEOTIDE SEQUENCE [LARGE SCALE GENOMIC DNA]</scope>
    <source>
        <strain evidence="2 3">DSM 43851</strain>
    </source>
</reference>
<name>A0A7W9KIT3_9PSEU</name>
<dbReference type="PANTHER" id="PTHR43441">
    <property type="entry name" value="RIBOSOMAL-PROTEIN-SERINE ACETYLTRANSFERASE"/>
    <property type="match status" value="1"/>
</dbReference>
<sequence length="171" mass="18428">MTVVERDGVALVEPTQEDVDHVQDGYDGDYEADDGDTVHDLIKVQIHRLLVVDAATGERLGLVSWHPVMYGPTTGCVAWNIGIGLLPSARGRGVGSIAQRLLVEHLFATTPYDRIEAGTDAENVAEQKALTNAGLRREGVIRGAHTRGGVRRDMVMYGILRTDLVEPGGSA</sequence>
<dbReference type="EMBL" id="JACHIR010000001">
    <property type="protein sequence ID" value="MBB5893321.1"/>
    <property type="molecule type" value="Genomic_DNA"/>
</dbReference>
<accession>A0A7W9KIT3</accession>
<dbReference type="Pfam" id="PF13302">
    <property type="entry name" value="Acetyltransf_3"/>
    <property type="match status" value="1"/>
</dbReference>
<proteinExistence type="predicted"/>
<evidence type="ECO:0000313" key="3">
    <source>
        <dbReference type="Proteomes" id="UP000585638"/>
    </source>
</evidence>
<dbReference type="PANTHER" id="PTHR43441:SF2">
    <property type="entry name" value="FAMILY ACETYLTRANSFERASE, PUTATIVE (AFU_ORTHOLOGUE AFUA_7G00850)-RELATED"/>
    <property type="match status" value="1"/>
</dbReference>
<dbReference type="GO" id="GO:0008999">
    <property type="term" value="F:protein-N-terminal-alanine acetyltransferase activity"/>
    <property type="evidence" value="ECO:0007669"/>
    <property type="project" value="TreeGrafter"/>
</dbReference>
<dbReference type="SUPFAM" id="SSF55729">
    <property type="entry name" value="Acyl-CoA N-acyltransferases (Nat)"/>
    <property type="match status" value="1"/>
</dbReference>
<keyword evidence="2" id="KW-0689">Ribosomal protein</keyword>
<gene>
    <name evidence="2" type="ORF">BJ998_004517</name>
</gene>
<feature type="domain" description="N-acetyltransferase" evidence="1">
    <location>
        <begin position="9"/>
        <end position="162"/>
    </location>
</feature>
<dbReference type="Proteomes" id="UP000585638">
    <property type="component" value="Unassembled WGS sequence"/>
</dbReference>
<dbReference type="GO" id="GO:0005737">
    <property type="term" value="C:cytoplasm"/>
    <property type="evidence" value="ECO:0007669"/>
    <property type="project" value="TreeGrafter"/>
</dbReference>
<dbReference type="AlphaFoldDB" id="A0A7W9KIT3"/>
<dbReference type="PROSITE" id="PS51186">
    <property type="entry name" value="GNAT"/>
    <property type="match status" value="1"/>
</dbReference>
<dbReference type="RefSeq" id="WP_184864552.1">
    <property type="nucleotide sequence ID" value="NZ_BAAAWY010000012.1"/>
</dbReference>
<dbReference type="GO" id="GO:0005840">
    <property type="term" value="C:ribosome"/>
    <property type="evidence" value="ECO:0007669"/>
    <property type="project" value="UniProtKB-KW"/>
</dbReference>
<keyword evidence="3" id="KW-1185">Reference proteome</keyword>
<keyword evidence="2" id="KW-0687">Ribonucleoprotein</keyword>
<dbReference type="InterPro" id="IPR016181">
    <property type="entry name" value="Acyl_CoA_acyltransferase"/>
</dbReference>
<dbReference type="InterPro" id="IPR051908">
    <property type="entry name" value="Ribosomal_N-acetyltransferase"/>
</dbReference>
<comment type="caution">
    <text evidence="2">The sequence shown here is derived from an EMBL/GenBank/DDBJ whole genome shotgun (WGS) entry which is preliminary data.</text>
</comment>
<evidence type="ECO:0000259" key="1">
    <source>
        <dbReference type="PROSITE" id="PS51186"/>
    </source>
</evidence>
<protein>
    <submittedName>
        <fullName evidence="2">Ribosomal protein S18 acetylase RimI-like enzyme</fullName>
    </submittedName>
</protein>
<evidence type="ECO:0000313" key="2">
    <source>
        <dbReference type="EMBL" id="MBB5893321.1"/>
    </source>
</evidence>
<dbReference type="Gene3D" id="3.40.630.30">
    <property type="match status" value="1"/>
</dbReference>
<dbReference type="GO" id="GO:1990189">
    <property type="term" value="F:protein N-terminal-serine acetyltransferase activity"/>
    <property type="evidence" value="ECO:0007669"/>
    <property type="project" value="TreeGrafter"/>
</dbReference>
<organism evidence="2 3">
    <name type="scientific">Kutzneria kofuensis</name>
    <dbReference type="NCBI Taxonomy" id="103725"/>
    <lineage>
        <taxon>Bacteria</taxon>
        <taxon>Bacillati</taxon>
        <taxon>Actinomycetota</taxon>
        <taxon>Actinomycetes</taxon>
        <taxon>Pseudonocardiales</taxon>
        <taxon>Pseudonocardiaceae</taxon>
        <taxon>Kutzneria</taxon>
    </lineage>
</organism>